<comment type="caution">
    <text evidence="2">The sequence shown here is derived from an EMBL/GenBank/DDBJ whole genome shotgun (WGS) entry which is preliminary data.</text>
</comment>
<feature type="region of interest" description="Disordered" evidence="1">
    <location>
        <begin position="1"/>
        <end position="129"/>
    </location>
</feature>
<feature type="compositionally biased region" description="Low complexity" evidence="1">
    <location>
        <begin position="12"/>
        <end position="24"/>
    </location>
</feature>
<gene>
    <name evidence="2" type="ORF">QTO34_019234</name>
</gene>
<dbReference type="Proteomes" id="UP001177744">
    <property type="component" value="Unassembled WGS sequence"/>
</dbReference>
<reference evidence="2" key="1">
    <citation type="submission" date="2023-06" db="EMBL/GenBank/DDBJ databases">
        <title>Reference genome for the Northern bat (Eptesicus nilssonii), a most northern bat species.</title>
        <authorList>
            <person name="Laine V.N."/>
            <person name="Pulliainen A.T."/>
            <person name="Lilley T.M."/>
        </authorList>
    </citation>
    <scope>NUCLEOTIDE SEQUENCE</scope>
    <source>
        <strain evidence="2">BLF_Eptnil</strain>
        <tissue evidence="2">Kidney</tissue>
    </source>
</reference>
<evidence type="ECO:0000256" key="1">
    <source>
        <dbReference type="SAM" id="MobiDB-lite"/>
    </source>
</evidence>
<feature type="region of interest" description="Disordered" evidence="1">
    <location>
        <begin position="289"/>
        <end position="308"/>
    </location>
</feature>
<feature type="region of interest" description="Disordered" evidence="1">
    <location>
        <begin position="146"/>
        <end position="197"/>
    </location>
</feature>
<sequence length="427" mass="43072">MPPGARWASAVGAGAEPAEPGAEARLPYVRRDPAGAGRGCPRLSRNRLRRLGADLGGAGGSSRAFESGARAAGPATGAGDSGVTRGAGPPRSEAAAGSGRGAGSGKWGLVAAGAQETTHRGPVGSPDAGPWVPELVSACSVFSLAPRAPVPTPRAPDLSPLTRRSSPGGRSPETPTSRFRGVGVGARAASEAPEGIPFGPCNCLRNGTHLAGPSGPSPPRLEAGSASSPRGLEFDSDPGWRSSRPPAPVFASPPCAAVTGDEALRSLGPGAAGRAASEGHRLPRVSLCGWSRSSPGEGLGPADSARAGRPRPELLQFRVRSSGVEPGWGLPEPGPLTWWSWRPSSFPVHALEKERSLGGGGLQGGRFEIAAVEQRQPKITMGPWGGWDPEAAAGLAGCSAGGCYSLAISCSGYWSLLIKDSDVGTSA</sequence>
<organism evidence="2 3">
    <name type="scientific">Cnephaeus nilssonii</name>
    <name type="common">Northern bat</name>
    <name type="synonym">Eptesicus nilssonii</name>
    <dbReference type="NCBI Taxonomy" id="3371016"/>
    <lineage>
        <taxon>Eukaryota</taxon>
        <taxon>Metazoa</taxon>
        <taxon>Chordata</taxon>
        <taxon>Craniata</taxon>
        <taxon>Vertebrata</taxon>
        <taxon>Euteleostomi</taxon>
        <taxon>Mammalia</taxon>
        <taxon>Eutheria</taxon>
        <taxon>Laurasiatheria</taxon>
        <taxon>Chiroptera</taxon>
        <taxon>Yangochiroptera</taxon>
        <taxon>Vespertilionidae</taxon>
        <taxon>Cnephaeus</taxon>
    </lineage>
</organism>
<protein>
    <submittedName>
        <fullName evidence="2">Uncharacterized protein</fullName>
    </submittedName>
</protein>
<proteinExistence type="predicted"/>
<name>A0AA40LMI5_CNENI</name>
<evidence type="ECO:0000313" key="3">
    <source>
        <dbReference type="Proteomes" id="UP001177744"/>
    </source>
</evidence>
<dbReference type="EMBL" id="JAULJE010000009">
    <property type="protein sequence ID" value="KAK1338580.1"/>
    <property type="molecule type" value="Genomic_DNA"/>
</dbReference>
<feature type="compositionally biased region" description="Low complexity" evidence="1">
    <location>
        <begin position="61"/>
        <end position="78"/>
    </location>
</feature>
<keyword evidence="3" id="KW-1185">Reference proteome</keyword>
<accession>A0AA40LMI5</accession>
<evidence type="ECO:0000313" key="2">
    <source>
        <dbReference type="EMBL" id="KAK1338580.1"/>
    </source>
</evidence>
<dbReference type="AlphaFoldDB" id="A0AA40LMI5"/>
<feature type="region of interest" description="Disordered" evidence="1">
    <location>
        <begin position="209"/>
        <end position="253"/>
    </location>
</feature>